<dbReference type="SUPFAM" id="SSF51011">
    <property type="entry name" value="Glycosyl hydrolase domain"/>
    <property type="match status" value="1"/>
</dbReference>
<dbReference type="PANTHER" id="PTHR11452">
    <property type="entry name" value="ALPHA-GALACTOSIDASE/ALPHA-N-ACETYLGALACTOSAMINIDASE"/>
    <property type="match status" value="1"/>
</dbReference>
<dbReference type="InterPro" id="IPR013785">
    <property type="entry name" value="Aldolase_TIM"/>
</dbReference>
<dbReference type="Gene3D" id="3.20.20.70">
    <property type="entry name" value="Aldolase class I"/>
    <property type="match status" value="1"/>
</dbReference>
<reference evidence="7 8" key="1">
    <citation type="submission" date="2019-03" db="EMBL/GenBank/DDBJ databases">
        <title>Genomic Encyclopedia of Type Strains, Phase III (KMG-III): the genomes of soil and plant-associated and newly described type strains.</title>
        <authorList>
            <person name="Whitman W."/>
        </authorList>
    </citation>
    <scope>NUCLEOTIDE SEQUENCE [LARGE SCALE GENOMIC DNA]</scope>
    <source>
        <strain evidence="7 8">VKM Ac-2575</strain>
    </source>
</reference>
<evidence type="ECO:0000256" key="2">
    <source>
        <dbReference type="ARBA" id="ARBA00022729"/>
    </source>
</evidence>
<organism evidence="7 8">
    <name type="scientific">Kribbella voronezhensis</name>
    <dbReference type="NCBI Taxonomy" id="2512212"/>
    <lineage>
        <taxon>Bacteria</taxon>
        <taxon>Bacillati</taxon>
        <taxon>Actinomycetota</taxon>
        <taxon>Actinomycetes</taxon>
        <taxon>Propionibacteriales</taxon>
        <taxon>Kribbellaceae</taxon>
        <taxon>Kribbella</taxon>
    </lineage>
</organism>
<name>A0A4R7T7T5_9ACTN</name>
<gene>
    <name evidence="7" type="ORF">EV138_0716</name>
</gene>
<dbReference type="Pfam" id="PF16499">
    <property type="entry name" value="Melibiase_2"/>
    <property type="match status" value="1"/>
</dbReference>
<feature type="domain" description="Alpha galactosidase C-terminal" evidence="6">
    <location>
        <begin position="336"/>
        <end position="413"/>
    </location>
</feature>
<dbReference type="InterPro" id="IPR017853">
    <property type="entry name" value="GH"/>
</dbReference>
<dbReference type="InterPro" id="IPR041233">
    <property type="entry name" value="Melibiase_C"/>
</dbReference>
<dbReference type="PRINTS" id="PR00740">
    <property type="entry name" value="GLHYDRLASE27"/>
</dbReference>
<evidence type="ECO:0000256" key="3">
    <source>
        <dbReference type="ARBA" id="ARBA00022801"/>
    </source>
</evidence>
<comment type="caution">
    <text evidence="7">The sequence shown here is derived from an EMBL/GenBank/DDBJ whole genome shotgun (WGS) entry which is preliminary data.</text>
</comment>
<dbReference type="GO" id="GO:0004557">
    <property type="term" value="F:alpha-galactosidase activity"/>
    <property type="evidence" value="ECO:0007669"/>
    <property type="project" value="UniProtKB-EC"/>
</dbReference>
<comment type="similarity">
    <text evidence="1 5">Belongs to the glycosyl hydrolase 27 family.</text>
</comment>
<keyword evidence="3 5" id="KW-0378">Hydrolase</keyword>
<dbReference type="AlphaFoldDB" id="A0A4R7T7T5"/>
<dbReference type="Proteomes" id="UP000295151">
    <property type="component" value="Unassembled WGS sequence"/>
</dbReference>
<dbReference type="EC" id="3.2.1.22" evidence="5"/>
<evidence type="ECO:0000259" key="6">
    <source>
        <dbReference type="Pfam" id="PF17801"/>
    </source>
</evidence>
<dbReference type="CDD" id="cd14792">
    <property type="entry name" value="GH27"/>
    <property type="match status" value="1"/>
</dbReference>
<dbReference type="OrthoDB" id="9807519at2"/>
<sequence length="417" mass="46321">MGWNSWDCYGSTVTEDEVLANARFMAEHLLPYGWDTVVIDILWYEPAARSHGYNDDPDVVLDDHGQLLPAPNRFPSSAGGEGFAPLAAEIHRLGLRFGVHMMRGIPRRAVERDLPIAGTPWTARDVADTSSVCPWNPNNFGLDHDHPGASAYYDAQVGLLAEWGVDFIKGDDFLYPYQAREIAAYADAVEKSGRPIELSLSPGRELSMANLPHLREHSSMWRISDDLWDRWDDIEAQFTRLARWAPESGPDGWADADMLPLGRIGIRAERGDDRVCRLTPAEQQTMLSLWVIARSPLMVGGDLPTSPRATIDLLTNRDVLEVLTATKDNREVLRDGHLVVWTATSTAPQRPGSRYAAVFWLGEEPQRVTLPLLSIGAGDSDVVTDLWTGRTLSPDGLGLPLELDSHGSRLLRLDDDR</sequence>
<keyword evidence="8" id="KW-1185">Reference proteome</keyword>
<comment type="catalytic activity">
    <reaction evidence="5">
        <text>Hydrolysis of terminal, non-reducing alpha-D-galactose residues in alpha-D-galactosides, including galactose oligosaccharides, galactomannans and galactolipids.</text>
        <dbReference type="EC" id="3.2.1.22"/>
    </reaction>
</comment>
<dbReference type="InterPro" id="IPR013780">
    <property type="entry name" value="Glyco_hydro_b"/>
</dbReference>
<keyword evidence="2" id="KW-0732">Signal</keyword>
<proteinExistence type="inferred from homology"/>
<dbReference type="SUPFAM" id="SSF51445">
    <property type="entry name" value="(Trans)glycosidases"/>
    <property type="match status" value="1"/>
</dbReference>
<evidence type="ECO:0000256" key="5">
    <source>
        <dbReference type="RuleBase" id="RU361168"/>
    </source>
</evidence>
<dbReference type="GO" id="GO:0005975">
    <property type="term" value="P:carbohydrate metabolic process"/>
    <property type="evidence" value="ECO:0007669"/>
    <property type="project" value="InterPro"/>
</dbReference>
<keyword evidence="4 5" id="KW-0326">Glycosidase</keyword>
<dbReference type="InterPro" id="IPR002241">
    <property type="entry name" value="Glyco_hydro_27"/>
</dbReference>
<dbReference type="PANTHER" id="PTHR11452:SF42">
    <property type="entry name" value="ALPHA-GALACTOSIDASE"/>
    <property type="match status" value="1"/>
</dbReference>
<evidence type="ECO:0000256" key="4">
    <source>
        <dbReference type="ARBA" id="ARBA00023295"/>
    </source>
</evidence>
<dbReference type="Gene3D" id="2.60.40.1180">
    <property type="entry name" value="Golgi alpha-mannosidase II"/>
    <property type="match status" value="1"/>
</dbReference>
<dbReference type="Pfam" id="PF17801">
    <property type="entry name" value="Melibiase_C"/>
    <property type="match status" value="1"/>
</dbReference>
<keyword evidence="5" id="KW-1015">Disulfide bond</keyword>
<dbReference type="EMBL" id="SOCE01000001">
    <property type="protein sequence ID" value="TDU87198.1"/>
    <property type="molecule type" value="Genomic_DNA"/>
</dbReference>
<evidence type="ECO:0000256" key="1">
    <source>
        <dbReference type="ARBA" id="ARBA00009743"/>
    </source>
</evidence>
<evidence type="ECO:0000313" key="7">
    <source>
        <dbReference type="EMBL" id="TDU87198.1"/>
    </source>
</evidence>
<protein>
    <recommendedName>
        <fullName evidence="5">Alpha-galactosidase</fullName>
        <ecNumber evidence="5">3.2.1.22</ecNumber>
    </recommendedName>
    <alternativeName>
        <fullName evidence="5">Melibiase</fullName>
    </alternativeName>
</protein>
<evidence type="ECO:0000313" key="8">
    <source>
        <dbReference type="Proteomes" id="UP000295151"/>
    </source>
</evidence>
<accession>A0A4R7T7T5</accession>